<dbReference type="HOGENOM" id="CLU_3322227_0_0_1"/>
<name>F6ST74_CIOIN</name>
<reference evidence="3" key="1">
    <citation type="journal article" date="2002" name="Science">
        <title>The draft genome of Ciona intestinalis: insights into chordate and vertebrate origins.</title>
        <authorList>
            <person name="Dehal P."/>
            <person name="Satou Y."/>
            <person name="Campbell R.K."/>
            <person name="Chapman J."/>
            <person name="Degnan B."/>
            <person name="De Tomaso A."/>
            <person name="Davidson B."/>
            <person name="Di Gregorio A."/>
            <person name="Gelpke M."/>
            <person name="Goodstein D.M."/>
            <person name="Harafuji N."/>
            <person name="Hastings K.E."/>
            <person name="Ho I."/>
            <person name="Hotta K."/>
            <person name="Huang W."/>
            <person name="Kawashima T."/>
            <person name="Lemaire P."/>
            <person name="Martinez D."/>
            <person name="Meinertzhagen I.A."/>
            <person name="Necula S."/>
            <person name="Nonaka M."/>
            <person name="Putnam N."/>
            <person name="Rash S."/>
            <person name="Saiga H."/>
            <person name="Satake M."/>
            <person name="Terry A."/>
            <person name="Yamada L."/>
            <person name="Wang H.G."/>
            <person name="Awazu S."/>
            <person name="Azumi K."/>
            <person name="Boore J."/>
            <person name="Branno M."/>
            <person name="Chin-Bow S."/>
            <person name="DeSantis R."/>
            <person name="Doyle S."/>
            <person name="Francino P."/>
            <person name="Keys D.N."/>
            <person name="Haga S."/>
            <person name="Hayashi H."/>
            <person name="Hino K."/>
            <person name="Imai K.S."/>
            <person name="Inaba K."/>
            <person name="Kano S."/>
            <person name="Kobayashi K."/>
            <person name="Kobayashi M."/>
            <person name="Lee B.I."/>
            <person name="Makabe K.W."/>
            <person name="Manohar C."/>
            <person name="Matassi G."/>
            <person name="Medina M."/>
            <person name="Mochizuki Y."/>
            <person name="Mount S."/>
            <person name="Morishita T."/>
            <person name="Miura S."/>
            <person name="Nakayama A."/>
            <person name="Nishizaka S."/>
            <person name="Nomoto H."/>
            <person name="Ohta F."/>
            <person name="Oishi K."/>
            <person name="Rigoutsos I."/>
            <person name="Sano M."/>
            <person name="Sasaki A."/>
            <person name="Sasakura Y."/>
            <person name="Shoguchi E."/>
            <person name="Shin-i T."/>
            <person name="Spagnuolo A."/>
            <person name="Stainier D."/>
            <person name="Suzuki M.M."/>
            <person name="Tassy O."/>
            <person name="Takatori N."/>
            <person name="Tokuoka M."/>
            <person name="Yagi K."/>
            <person name="Yoshizaki F."/>
            <person name="Wada S."/>
            <person name="Zhang C."/>
            <person name="Hyatt P.D."/>
            <person name="Larimer F."/>
            <person name="Detter C."/>
            <person name="Doggett N."/>
            <person name="Glavina T."/>
            <person name="Hawkins T."/>
            <person name="Richardson P."/>
            <person name="Lucas S."/>
            <person name="Kohara Y."/>
            <person name="Levine M."/>
            <person name="Satoh N."/>
            <person name="Rokhsar D.S."/>
        </authorList>
    </citation>
    <scope>NUCLEOTIDE SEQUENCE [LARGE SCALE GENOMIC DNA]</scope>
</reference>
<keyword evidence="3" id="KW-1185">Reference proteome</keyword>
<dbReference type="GeneTree" id="ENSGT00530000069446"/>
<dbReference type="AlphaFoldDB" id="F6ST74"/>
<reference evidence="2" key="4">
    <citation type="submission" date="2025-09" db="UniProtKB">
        <authorList>
            <consortium name="Ensembl"/>
        </authorList>
    </citation>
    <scope>IDENTIFICATION</scope>
</reference>
<evidence type="ECO:0000313" key="2">
    <source>
        <dbReference type="Ensembl" id="ENSCINP00000028169.2"/>
    </source>
</evidence>
<reference evidence="2" key="2">
    <citation type="journal article" date="2008" name="Genome Biol.">
        <title>Improved genome assembly and evidence-based global gene model set for the chordate Ciona intestinalis: new insight into intron and operon populations.</title>
        <authorList>
            <person name="Satou Y."/>
            <person name="Mineta K."/>
            <person name="Ogasawara M."/>
            <person name="Sasakura Y."/>
            <person name="Shoguchi E."/>
            <person name="Ueno K."/>
            <person name="Yamada L."/>
            <person name="Matsumoto J."/>
            <person name="Wasserscheid J."/>
            <person name="Dewar K."/>
            <person name="Wiley G.B."/>
            <person name="Macmil S.L."/>
            <person name="Roe B.A."/>
            <person name="Zeller R.W."/>
            <person name="Hastings K.E."/>
            <person name="Lemaire P."/>
            <person name="Lindquist E."/>
            <person name="Endo T."/>
            <person name="Hotta K."/>
            <person name="Inaba K."/>
        </authorList>
    </citation>
    <scope>NUCLEOTIDE SEQUENCE [LARGE SCALE GENOMIC DNA]</scope>
    <source>
        <strain evidence="2">wild type</strain>
    </source>
</reference>
<protein>
    <submittedName>
        <fullName evidence="2">Uncharacterized protein</fullName>
    </submittedName>
</protein>
<evidence type="ECO:0000313" key="3">
    <source>
        <dbReference type="Proteomes" id="UP000008144"/>
    </source>
</evidence>
<accession>F6ST74</accession>
<proteinExistence type="predicted"/>
<evidence type="ECO:0000256" key="1">
    <source>
        <dbReference type="SAM" id="MobiDB-lite"/>
    </source>
</evidence>
<dbReference type="EMBL" id="EAAA01000040">
    <property type="status" value="NOT_ANNOTATED_CDS"/>
    <property type="molecule type" value="Genomic_DNA"/>
</dbReference>
<reference evidence="2" key="3">
    <citation type="submission" date="2025-08" db="UniProtKB">
        <authorList>
            <consortium name="Ensembl"/>
        </authorList>
    </citation>
    <scope>IDENTIFICATION</scope>
</reference>
<feature type="compositionally biased region" description="Basic and acidic residues" evidence="1">
    <location>
        <begin position="19"/>
        <end position="39"/>
    </location>
</feature>
<dbReference type="InParanoid" id="F6ST74"/>
<dbReference type="Ensembl" id="ENSCINT00000028415.2">
    <property type="protein sequence ID" value="ENSCINP00000028169.2"/>
    <property type="gene ID" value="ENSCING00000016171.2"/>
</dbReference>
<sequence length="39" mass="4399">MKPSTTKPSTSKPTTMENDVTKENKECGIDDVKKQEAWD</sequence>
<feature type="region of interest" description="Disordered" evidence="1">
    <location>
        <begin position="1"/>
        <end position="39"/>
    </location>
</feature>
<organism evidence="2 3">
    <name type="scientific">Ciona intestinalis</name>
    <name type="common">Transparent sea squirt</name>
    <name type="synonym">Ascidia intestinalis</name>
    <dbReference type="NCBI Taxonomy" id="7719"/>
    <lineage>
        <taxon>Eukaryota</taxon>
        <taxon>Metazoa</taxon>
        <taxon>Chordata</taxon>
        <taxon>Tunicata</taxon>
        <taxon>Ascidiacea</taxon>
        <taxon>Phlebobranchia</taxon>
        <taxon>Cionidae</taxon>
        <taxon>Ciona</taxon>
    </lineage>
</organism>
<dbReference type="Proteomes" id="UP000008144">
    <property type="component" value="Chromosome 1"/>
</dbReference>
<feature type="compositionally biased region" description="Low complexity" evidence="1">
    <location>
        <begin position="1"/>
        <end position="15"/>
    </location>
</feature>